<reference evidence="12 13" key="1">
    <citation type="submission" date="2018-07" db="EMBL/GenBank/DDBJ databases">
        <title>Genome sequencing of oomycete isolates from Chile give support for New Zealand origin for Phytophthora kernoviae and make available the first Nothophytophthora sp. genome.</title>
        <authorList>
            <person name="Studholme D.J."/>
            <person name="Sanfuentes E."/>
            <person name="Panda P."/>
            <person name="Hill R."/>
            <person name="Sambles C."/>
            <person name="Grant M."/>
            <person name="Williams N.M."/>
            <person name="Mcdougal R.L."/>
        </authorList>
    </citation>
    <scope>NUCLEOTIDE SEQUENCE [LARGE SCALE GENOMIC DNA]</scope>
    <source>
        <strain evidence="11">Chile6</strain>
        <strain evidence="10">Chile7</strain>
    </source>
</reference>
<dbReference type="GO" id="GO:0001671">
    <property type="term" value="F:ATPase activator activity"/>
    <property type="evidence" value="ECO:0007669"/>
    <property type="project" value="TreeGrafter"/>
</dbReference>
<dbReference type="PANTHER" id="PTHR12763:SF28">
    <property type="entry name" value="GEO10507P1-RELATED"/>
    <property type="match status" value="1"/>
</dbReference>
<evidence type="ECO:0000256" key="2">
    <source>
        <dbReference type="ARBA" id="ARBA00022692"/>
    </source>
</evidence>
<evidence type="ECO:0000313" key="11">
    <source>
        <dbReference type="EMBL" id="RLN61555.1"/>
    </source>
</evidence>
<evidence type="ECO:0000256" key="3">
    <source>
        <dbReference type="ARBA" id="ARBA00022792"/>
    </source>
</evidence>
<evidence type="ECO:0000259" key="9">
    <source>
        <dbReference type="PROSITE" id="PS50076"/>
    </source>
</evidence>
<accession>A0A3F2RR52</accession>
<evidence type="ECO:0000256" key="8">
    <source>
        <dbReference type="SAM" id="MobiDB-lite"/>
    </source>
</evidence>
<dbReference type="GO" id="GO:0030150">
    <property type="term" value="P:protein import into mitochondrial matrix"/>
    <property type="evidence" value="ECO:0007669"/>
    <property type="project" value="TreeGrafter"/>
</dbReference>
<evidence type="ECO:0000313" key="12">
    <source>
        <dbReference type="Proteomes" id="UP000277300"/>
    </source>
</evidence>
<evidence type="ECO:0000256" key="1">
    <source>
        <dbReference type="ARBA" id="ARBA00004434"/>
    </source>
</evidence>
<keyword evidence="2" id="KW-0812">Transmembrane</keyword>
<evidence type="ECO:0000256" key="4">
    <source>
        <dbReference type="ARBA" id="ARBA00022989"/>
    </source>
</evidence>
<keyword evidence="5" id="KW-0496">Mitochondrion</keyword>
<evidence type="ECO:0000256" key="5">
    <source>
        <dbReference type="ARBA" id="ARBA00023128"/>
    </source>
</evidence>
<feature type="compositionally biased region" description="Basic and acidic residues" evidence="8">
    <location>
        <begin position="9"/>
        <end position="21"/>
    </location>
</feature>
<dbReference type="CDD" id="cd06257">
    <property type="entry name" value="DnaJ"/>
    <property type="match status" value="1"/>
</dbReference>
<comment type="subcellular location">
    <subcellularLocation>
        <location evidence="1">Mitochondrion inner membrane</location>
        <topology evidence="1">Single-pass membrane protein</topology>
    </subcellularLocation>
</comment>
<dbReference type="PROSITE" id="PS50076">
    <property type="entry name" value="DNAJ_2"/>
    <property type="match status" value="1"/>
</dbReference>
<dbReference type="Gene3D" id="1.10.287.110">
    <property type="entry name" value="DnaJ domain"/>
    <property type="match status" value="1"/>
</dbReference>
<dbReference type="InterPro" id="IPR036869">
    <property type="entry name" value="J_dom_sf"/>
</dbReference>
<sequence>MSFGKKIKTNKDGKPRKQREGWGRFNSVLNERSVDFNLTLDVQNLRQEVQNLTSLRDILCTQSLVKRQSFEGSLARTVHEYFHVFRQGAILRESGRKRLMDDRDQRAFMYSMMDKDVDVGNGLYGPDVMMDQMIKYSRFVRCILMQAKVHSIVEADNCVLVSVKGSFRFQVLRNTIETIFPHVMGNEWIIAQLIGREIDVPSRSTFHFNADGKCCKYDVDMDFVEAFMTVVKDPMIVKVLLGRALIADNAMLGVIEEISLGEEDKTEAADRLSIPDGMGNPNSDCENCGQQNISANEVSPTLAELLPTQQELSFVLSEAHLTKDGVSSTRSAVPMGVASRDRSESPLQNQSLAQRAFHASSQRENTVVIAGLGVAGAALGAKYVIQVWEAYKNRPKSEKVSSWKYRNFYDGPFEEKMTRREAALILGVRESASEERIRNAHRKLLILNHPDTGGSTFLATKINQAKEMLLSGGK</sequence>
<evidence type="ECO:0000256" key="6">
    <source>
        <dbReference type="ARBA" id="ARBA00023136"/>
    </source>
</evidence>
<comment type="caution">
    <text evidence="11">The sequence shown here is derived from an EMBL/GenBank/DDBJ whole genome shotgun (WGS) entry which is preliminary data.</text>
</comment>
<dbReference type="OrthoDB" id="103359at2759"/>
<evidence type="ECO:0000313" key="13">
    <source>
        <dbReference type="Proteomes" id="UP000284657"/>
    </source>
</evidence>
<dbReference type="EMBL" id="MBAD02002482">
    <property type="protein sequence ID" value="RLN47141.1"/>
    <property type="molecule type" value="Genomic_DNA"/>
</dbReference>
<dbReference type="Proteomes" id="UP000284657">
    <property type="component" value="Unassembled WGS sequence"/>
</dbReference>
<feature type="domain" description="J" evidence="9">
    <location>
        <begin position="421"/>
        <end position="474"/>
    </location>
</feature>
<gene>
    <name evidence="10" type="ORF">BBJ29_002438</name>
    <name evidence="11" type="ORF">BBP00_00005321</name>
</gene>
<keyword evidence="6" id="KW-0472">Membrane</keyword>
<dbReference type="EMBL" id="MBDO02000151">
    <property type="protein sequence ID" value="RLN61555.1"/>
    <property type="molecule type" value="Genomic_DNA"/>
</dbReference>
<evidence type="ECO:0000313" key="10">
    <source>
        <dbReference type="EMBL" id="RLN47141.1"/>
    </source>
</evidence>
<evidence type="ECO:0000256" key="7">
    <source>
        <dbReference type="ARBA" id="ARBA00038105"/>
    </source>
</evidence>
<dbReference type="AlphaFoldDB" id="A0A3F2RR52"/>
<dbReference type="GO" id="GO:0001405">
    <property type="term" value="C:PAM complex, Tim23 associated import motor"/>
    <property type="evidence" value="ECO:0007669"/>
    <property type="project" value="TreeGrafter"/>
</dbReference>
<dbReference type="SUPFAM" id="SSF46565">
    <property type="entry name" value="Chaperone J-domain"/>
    <property type="match status" value="1"/>
</dbReference>
<name>A0A3F2RR52_9STRA</name>
<feature type="region of interest" description="Disordered" evidence="8">
    <location>
        <begin position="327"/>
        <end position="349"/>
    </location>
</feature>
<dbReference type="SMART" id="SM00271">
    <property type="entry name" value="DnaJ"/>
    <property type="match status" value="1"/>
</dbReference>
<comment type="similarity">
    <text evidence="7">Belongs to the TIM14 family.</text>
</comment>
<feature type="region of interest" description="Disordered" evidence="8">
    <location>
        <begin position="1"/>
        <end position="21"/>
    </location>
</feature>
<organism evidence="11 12">
    <name type="scientific">Phytophthora kernoviae</name>
    <dbReference type="NCBI Taxonomy" id="325452"/>
    <lineage>
        <taxon>Eukaryota</taxon>
        <taxon>Sar</taxon>
        <taxon>Stramenopiles</taxon>
        <taxon>Oomycota</taxon>
        <taxon>Peronosporomycetes</taxon>
        <taxon>Peronosporales</taxon>
        <taxon>Peronosporaceae</taxon>
        <taxon>Phytophthora</taxon>
    </lineage>
</organism>
<dbReference type="PANTHER" id="PTHR12763">
    <property type="match status" value="1"/>
</dbReference>
<keyword evidence="3" id="KW-0999">Mitochondrion inner membrane</keyword>
<protein>
    <recommendedName>
        <fullName evidence="9">J domain-containing protein</fullName>
    </recommendedName>
</protein>
<proteinExistence type="inferred from homology"/>
<dbReference type="InterPro" id="IPR001623">
    <property type="entry name" value="DnaJ_domain"/>
</dbReference>
<keyword evidence="4" id="KW-1133">Transmembrane helix</keyword>
<dbReference type="FunFam" id="1.10.287.110:FF:000001">
    <property type="entry name" value="Import inner membrane translocase subunit tim14"/>
    <property type="match status" value="1"/>
</dbReference>
<dbReference type="Proteomes" id="UP000277300">
    <property type="component" value="Unassembled WGS sequence"/>
</dbReference>